<dbReference type="HOGENOM" id="CLU_633398_0_0_1"/>
<feature type="domain" description="RecQ mediated genome instability protein 1 OB-fold" evidence="4">
    <location>
        <begin position="91"/>
        <end position="238"/>
    </location>
</feature>
<dbReference type="PANTHER" id="PTHR14790">
    <property type="entry name" value="RECQ-MEDIATED GENOME INSTABILITY PROTEIN 1 RMI1"/>
    <property type="match status" value="1"/>
</dbReference>
<accession>E6ZYX9</accession>
<feature type="region of interest" description="Disordered" evidence="3">
    <location>
        <begin position="304"/>
        <end position="384"/>
    </location>
</feature>
<dbReference type="Pfam" id="PF21000">
    <property type="entry name" value="RMI1_N_N"/>
    <property type="match status" value="1"/>
</dbReference>
<dbReference type="SMART" id="SM01161">
    <property type="entry name" value="DUF1767"/>
    <property type="match status" value="1"/>
</dbReference>
<dbReference type="EMBL" id="FQ311463">
    <property type="protein sequence ID" value="CBQ72436.1"/>
    <property type="molecule type" value="Genomic_DNA"/>
</dbReference>
<feature type="domain" description="RMI1 N-terminal" evidence="5">
    <location>
        <begin position="15"/>
        <end position="66"/>
    </location>
</feature>
<protein>
    <recommendedName>
        <fullName evidence="2">RecQ-mediated genome instability protein 1</fullName>
    </recommendedName>
</protein>
<evidence type="ECO:0000313" key="6">
    <source>
        <dbReference type="EMBL" id="CBQ72436.1"/>
    </source>
</evidence>
<dbReference type="VEuPathDB" id="FungiDB:sr13144"/>
<proteinExistence type="inferred from homology"/>
<feature type="region of interest" description="Disordered" evidence="3">
    <location>
        <begin position="253"/>
        <end position="292"/>
    </location>
</feature>
<feature type="compositionally biased region" description="Polar residues" evidence="3">
    <location>
        <begin position="255"/>
        <end position="264"/>
    </location>
</feature>
<dbReference type="Proteomes" id="UP000008867">
    <property type="component" value="Chromosome 4"/>
</dbReference>
<dbReference type="GO" id="GO:0000724">
    <property type="term" value="P:double-strand break repair via homologous recombination"/>
    <property type="evidence" value="ECO:0007669"/>
    <property type="project" value="TreeGrafter"/>
</dbReference>
<evidence type="ECO:0000259" key="4">
    <source>
        <dbReference type="Pfam" id="PF08585"/>
    </source>
</evidence>
<dbReference type="Pfam" id="PF08585">
    <property type="entry name" value="RMI1_N_C"/>
    <property type="match status" value="1"/>
</dbReference>
<dbReference type="InterPro" id="IPR049363">
    <property type="entry name" value="RMI1_N"/>
</dbReference>
<dbReference type="AlphaFoldDB" id="E6ZYX9"/>
<reference evidence="6 7" key="1">
    <citation type="journal article" date="2010" name="Science">
        <title>Pathogenicity determinants in smut fungi revealed by genome comparison.</title>
        <authorList>
            <person name="Schirawski J."/>
            <person name="Mannhaupt G."/>
            <person name="Muench K."/>
            <person name="Brefort T."/>
            <person name="Schipper K."/>
            <person name="Doehlemann G."/>
            <person name="Di Stasio M."/>
            <person name="Roessel N."/>
            <person name="Mendoza-Mendoza A."/>
            <person name="Pester D."/>
            <person name="Mueller O."/>
            <person name="Winterberg B."/>
            <person name="Meyer E."/>
            <person name="Ghareeb H."/>
            <person name="Wollenberg T."/>
            <person name="Muensterkoetter M."/>
            <person name="Wong P."/>
            <person name="Walter M."/>
            <person name="Stukenbrock E."/>
            <person name="Gueldener U."/>
            <person name="Kahmann R."/>
        </authorList>
    </citation>
    <scope>NUCLEOTIDE SEQUENCE [LARGE SCALE GENOMIC DNA]</scope>
    <source>
        <strain evidence="7">SRZ2</strain>
    </source>
</reference>
<keyword evidence="7" id="KW-1185">Reference proteome</keyword>
<dbReference type="eggNOG" id="KOG3683">
    <property type="taxonomic scope" value="Eukaryota"/>
</dbReference>
<evidence type="ECO:0000256" key="3">
    <source>
        <dbReference type="SAM" id="MobiDB-lite"/>
    </source>
</evidence>
<dbReference type="InterPro" id="IPR013894">
    <property type="entry name" value="RMI1_OB"/>
</dbReference>
<evidence type="ECO:0000259" key="5">
    <source>
        <dbReference type="Pfam" id="PF21000"/>
    </source>
</evidence>
<sequence>MAGNELIPAAVTRLLSARYPTLEVDPSWLTSCVERLRKRDASLRTCSPDQLARAVRQELLDSDLADVVPASYSRINAQRLSSFRDKVGDVGRGAILVQIESMMDIGYSASSQLEIAEARRDARRANVDPNDVPAEAKAANNAEADHMADFQAQEDDKIQASTVFSRRMLKLELSDGSKGATVSAIELQRVSSLDMNTTSIGTKVLLKGALIKDGYLLLTPQTVSVEGGCVREKDRVAEDKLIDKLRLQLGKPLQSDASATGPQASTSTSSNTRSSDRAHAPAAERGFSPDDDESELLAALEAEEARATTNTSSTRAPAATGTRNLSSTTTEPPPPTRQRATLIVPESLTQTSTGKPQSQQSNPAATKASATQDDPISLIDSDDDDALFAEIPDALLDADLAGGGEIYGRQPASARSHHNSREEPIVIESSPEP</sequence>
<dbReference type="PANTHER" id="PTHR14790:SF15">
    <property type="entry name" value="RECQ-MEDIATED GENOME INSTABILITY PROTEIN 1"/>
    <property type="match status" value="1"/>
</dbReference>
<dbReference type="GO" id="GO:0031422">
    <property type="term" value="C:RecQ family helicase-topoisomerase III complex"/>
    <property type="evidence" value="ECO:0007669"/>
    <property type="project" value="TreeGrafter"/>
</dbReference>
<comment type="similarity">
    <text evidence="1">Belongs to the RMI1 family.</text>
</comment>
<evidence type="ECO:0000256" key="1">
    <source>
        <dbReference type="ARBA" id="ARBA00006395"/>
    </source>
</evidence>
<evidence type="ECO:0000256" key="2">
    <source>
        <dbReference type="ARBA" id="ARBA00018987"/>
    </source>
</evidence>
<dbReference type="OrthoDB" id="341511at2759"/>
<dbReference type="InterPro" id="IPR042470">
    <property type="entry name" value="RMI1_N_C_sf"/>
</dbReference>
<evidence type="ECO:0000313" key="7">
    <source>
        <dbReference type="Proteomes" id="UP000008867"/>
    </source>
</evidence>
<feature type="compositionally biased region" description="Polar residues" evidence="3">
    <location>
        <begin position="347"/>
        <end position="372"/>
    </location>
</feature>
<feature type="region of interest" description="Disordered" evidence="3">
    <location>
        <begin position="403"/>
        <end position="433"/>
    </location>
</feature>
<dbReference type="GO" id="GO:0016604">
    <property type="term" value="C:nuclear body"/>
    <property type="evidence" value="ECO:0007669"/>
    <property type="project" value="TreeGrafter"/>
</dbReference>
<name>E6ZYX9_SPORE</name>
<organism evidence="6 7">
    <name type="scientific">Sporisorium reilianum (strain SRZ2)</name>
    <name type="common">Maize head smut fungus</name>
    <dbReference type="NCBI Taxonomy" id="999809"/>
    <lineage>
        <taxon>Eukaryota</taxon>
        <taxon>Fungi</taxon>
        <taxon>Dikarya</taxon>
        <taxon>Basidiomycota</taxon>
        <taxon>Ustilaginomycotina</taxon>
        <taxon>Ustilaginomycetes</taxon>
        <taxon>Ustilaginales</taxon>
        <taxon>Ustilaginaceae</taxon>
        <taxon>Sporisorium</taxon>
    </lineage>
</organism>
<feature type="compositionally biased region" description="Low complexity" evidence="3">
    <location>
        <begin position="307"/>
        <end position="320"/>
    </location>
</feature>
<gene>
    <name evidence="6" type="ORF">sr13144</name>
</gene>
<dbReference type="GO" id="GO:0000712">
    <property type="term" value="P:resolution of meiotic recombination intermediates"/>
    <property type="evidence" value="ECO:0007669"/>
    <property type="project" value="TreeGrafter"/>
</dbReference>
<dbReference type="Gene3D" id="2.40.50.770">
    <property type="entry name" value="RecQ-mediated genome instability protein Rmi1, C-terminal domain"/>
    <property type="match status" value="1"/>
</dbReference>